<dbReference type="KEGG" id="mfi:DSM1535_1991"/>
<dbReference type="RefSeq" id="WP_144405543.1">
    <property type="nucleotide sequence ID" value="NZ_JARVXG010000002.1"/>
</dbReference>
<dbReference type="AlphaFoldDB" id="A0A090I7T7"/>
<name>A0A090I7T7_METFO</name>
<dbReference type="InterPro" id="IPR029063">
    <property type="entry name" value="SAM-dependent_MTases_sf"/>
</dbReference>
<accession>A0A090I7T7</accession>
<dbReference type="PATRIC" id="fig|2162.9.peg.2052"/>
<proteinExistence type="predicted"/>
<gene>
    <name evidence="1" type="ORF">DSM1535_1991</name>
</gene>
<dbReference type="SUPFAM" id="SSF53335">
    <property type="entry name" value="S-adenosyl-L-methionine-dependent methyltransferases"/>
    <property type="match status" value="1"/>
</dbReference>
<organism evidence="1">
    <name type="scientific">Methanobacterium formicicum</name>
    <dbReference type="NCBI Taxonomy" id="2162"/>
    <lineage>
        <taxon>Archaea</taxon>
        <taxon>Methanobacteriati</taxon>
        <taxon>Methanobacteriota</taxon>
        <taxon>Methanomada group</taxon>
        <taxon>Methanobacteria</taxon>
        <taxon>Methanobacteriales</taxon>
        <taxon>Methanobacteriaceae</taxon>
        <taxon>Methanobacterium</taxon>
    </lineage>
</organism>
<protein>
    <recommendedName>
        <fullName evidence="2">Methyltransferase type 11 domain-containing protein</fullName>
    </recommendedName>
</protein>
<reference evidence="1" key="1">
    <citation type="submission" date="2014-08" db="EMBL/GenBank/DDBJ databases">
        <authorList>
            <person name="Wibberg D."/>
        </authorList>
    </citation>
    <scope>NUCLEOTIDE SEQUENCE</scope>
</reference>
<evidence type="ECO:0000313" key="1">
    <source>
        <dbReference type="EMBL" id="CEA14315.1"/>
    </source>
</evidence>
<dbReference type="EMBL" id="LN515531">
    <property type="protein sequence ID" value="CEA14315.1"/>
    <property type="molecule type" value="Genomic_DNA"/>
</dbReference>
<dbReference type="Gene3D" id="3.40.50.150">
    <property type="entry name" value="Vaccinia Virus protein VP39"/>
    <property type="match status" value="1"/>
</dbReference>
<evidence type="ECO:0008006" key="2">
    <source>
        <dbReference type="Google" id="ProtNLM"/>
    </source>
</evidence>
<sequence length="174" mass="20002">MGSSDSKRILEVGNVISHYFPVNHDIVDKYEKNKGVINCDISEIPSSEKYDLIVSISTLEHVGWDEHVFDNNVQGDISSLDDTKIPKAIRKLESLLNNRGKIIVTLPIGYNGILDKLLKDKKLPFSEVYYLKRISKDNQWRQVSREDIDNLNYDFIPYYRANGLVIGIIENFLI</sequence>